<dbReference type="InterPro" id="IPR015637">
    <property type="entry name" value="MUG/TDG"/>
</dbReference>
<dbReference type="GO" id="GO:0004844">
    <property type="term" value="F:uracil DNA N-glycosylase activity"/>
    <property type="evidence" value="ECO:0007669"/>
    <property type="project" value="TreeGrafter"/>
</dbReference>
<dbReference type="RefSeq" id="WP_149734582.1">
    <property type="nucleotide sequence ID" value="NZ_FQZD01000012.1"/>
</dbReference>
<keyword evidence="2" id="KW-0378">Hydrolase</keyword>
<protein>
    <submittedName>
        <fullName evidence="5">Uracil DNA glycosylase superfamily protein</fullName>
    </submittedName>
</protein>
<dbReference type="GO" id="GO:0008263">
    <property type="term" value="F:pyrimidine-specific mismatch base pair DNA N-glycosylase activity"/>
    <property type="evidence" value="ECO:0007669"/>
    <property type="project" value="TreeGrafter"/>
</dbReference>
<dbReference type="Pfam" id="PF03167">
    <property type="entry name" value="UDG"/>
    <property type="match status" value="1"/>
</dbReference>
<evidence type="ECO:0000256" key="1">
    <source>
        <dbReference type="ARBA" id="ARBA00022763"/>
    </source>
</evidence>
<dbReference type="InterPro" id="IPR036895">
    <property type="entry name" value="Uracil-DNA_glycosylase-like_sf"/>
</dbReference>
<reference evidence="5 6" key="1">
    <citation type="submission" date="2016-11" db="EMBL/GenBank/DDBJ databases">
        <authorList>
            <person name="Varghese N."/>
            <person name="Submissions S."/>
        </authorList>
    </citation>
    <scope>NUCLEOTIDE SEQUENCE [LARGE SCALE GENOMIC DNA]</scope>
    <source>
        <strain evidence="5 6">DSM 15287</strain>
    </source>
</reference>
<dbReference type="PANTHER" id="PTHR12159:SF9">
    <property type="entry name" value="G_T MISMATCH-SPECIFIC THYMINE DNA GLYCOSYLASE"/>
    <property type="match status" value="1"/>
</dbReference>
<dbReference type="SUPFAM" id="SSF52141">
    <property type="entry name" value="Uracil-DNA glycosylase-like"/>
    <property type="match status" value="1"/>
</dbReference>
<evidence type="ECO:0000313" key="6">
    <source>
        <dbReference type="Proteomes" id="UP000322917"/>
    </source>
</evidence>
<keyword evidence="1" id="KW-0227">DNA damage</keyword>
<dbReference type="AlphaFoldDB" id="A0A1M6GT28"/>
<organism evidence="5 6">
    <name type="scientific">Propionispora hippei DSM 15287</name>
    <dbReference type="NCBI Taxonomy" id="1123003"/>
    <lineage>
        <taxon>Bacteria</taxon>
        <taxon>Bacillati</taxon>
        <taxon>Bacillota</taxon>
        <taxon>Negativicutes</taxon>
        <taxon>Selenomonadales</taxon>
        <taxon>Sporomusaceae</taxon>
        <taxon>Propionispora</taxon>
    </lineage>
</organism>
<feature type="domain" description="Uracil-DNA glycosylase-like" evidence="4">
    <location>
        <begin position="8"/>
        <end position="55"/>
    </location>
</feature>
<dbReference type="PANTHER" id="PTHR12159">
    <property type="entry name" value="G/T AND G/U MISMATCH-SPECIFIC DNA GLYCOSYLASE"/>
    <property type="match status" value="1"/>
</dbReference>
<keyword evidence="6" id="KW-1185">Reference proteome</keyword>
<dbReference type="OrthoDB" id="9799921at2"/>
<evidence type="ECO:0000259" key="4">
    <source>
        <dbReference type="Pfam" id="PF03167"/>
    </source>
</evidence>
<evidence type="ECO:0000256" key="2">
    <source>
        <dbReference type="ARBA" id="ARBA00022801"/>
    </source>
</evidence>
<keyword evidence="3" id="KW-0234">DNA repair</keyword>
<proteinExistence type="predicted"/>
<dbReference type="InterPro" id="IPR005122">
    <property type="entry name" value="Uracil-DNA_glycosylase-like"/>
</dbReference>
<dbReference type="EMBL" id="FQZD01000012">
    <property type="protein sequence ID" value="SHJ12999.1"/>
    <property type="molecule type" value="Genomic_DNA"/>
</dbReference>
<name>A0A1M6GT28_9FIRM</name>
<dbReference type="GO" id="GO:0006285">
    <property type="term" value="P:base-excision repair, AP site formation"/>
    <property type="evidence" value="ECO:0007669"/>
    <property type="project" value="InterPro"/>
</dbReference>
<evidence type="ECO:0000313" key="5">
    <source>
        <dbReference type="EMBL" id="SHJ12999.1"/>
    </source>
</evidence>
<evidence type="ECO:0000256" key="3">
    <source>
        <dbReference type="ARBA" id="ARBA00023204"/>
    </source>
</evidence>
<sequence>MPTSDILPDVLRPNLKLVICGTAAAEHSAKLGSYYAGENNRFWRILHETGLTDRLLHTSEYLDC</sequence>
<accession>A0A1M6GT28</accession>
<dbReference type="Gene3D" id="3.40.470.10">
    <property type="entry name" value="Uracil-DNA glycosylase-like domain"/>
    <property type="match status" value="1"/>
</dbReference>
<gene>
    <name evidence="5" type="ORF">SAMN02745170_01814</name>
</gene>
<dbReference type="Proteomes" id="UP000322917">
    <property type="component" value="Unassembled WGS sequence"/>
</dbReference>